<gene>
    <name evidence="2" type="ORF">NHX12_025364</name>
</gene>
<evidence type="ECO:0000313" key="2">
    <source>
        <dbReference type="EMBL" id="KAJ3608315.1"/>
    </source>
</evidence>
<dbReference type="Proteomes" id="UP001148018">
    <property type="component" value="Unassembled WGS sequence"/>
</dbReference>
<sequence>MNQSETNDYLLETGGRTPEFHLRDRGKKGGSTPDDDGGAAAAGPQRGVDGPAVEEIVESSSSEDPEEELPDPEEERKRRFVRPDRLMEVDDRSDEVKAQQQRHWQKQRKASILSALTMGCLRSAKPPMDSNNEEELEPDRPCCRFNMEGLT</sequence>
<proteinExistence type="predicted"/>
<name>A0A9Q0EMP1_9TELE</name>
<dbReference type="EMBL" id="JANIIK010000040">
    <property type="protein sequence ID" value="KAJ3608315.1"/>
    <property type="molecule type" value="Genomic_DNA"/>
</dbReference>
<reference evidence="2" key="1">
    <citation type="submission" date="2022-07" db="EMBL/GenBank/DDBJ databases">
        <title>Chromosome-level genome of Muraenolepis orangiensis.</title>
        <authorList>
            <person name="Kim J."/>
        </authorList>
    </citation>
    <scope>NUCLEOTIDE SEQUENCE</scope>
    <source>
        <strain evidence="2">KU_S4_2022</strain>
        <tissue evidence="2">Muscle</tissue>
    </source>
</reference>
<evidence type="ECO:0000313" key="3">
    <source>
        <dbReference type="Proteomes" id="UP001148018"/>
    </source>
</evidence>
<accession>A0A9Q0EMP1</accession>
<keyword evidence="3" id="KW-1185">Reference proteome</keyword>
<feature type="compositionally biased region" description="Acidic residues" evidence="1">
    <location>
        <begin position="55"/>
        <end position="73"/>
    </location>
</feature>
<feature type="region of interest" description="Disordered" evidence="1">
    <location>
        <begin position="1"/>
        <end position="110"/>
    </location>
</feature>
<protein>
    <submittedName>
        <fullName evidence="2">Uncharacterized protein</fullName>
    </submittedName>
</protein>
<feature type="compositionally biased region" description="Basic and acidic residues" evidence="1">
    <location>
        <begin position="74"/>
        <end position="97"/>
    </location>
</feature>
<dbReference type="AlphaFoldDB" id="A0A9Q0EMP1"/>
<organism evidence="2 3">
    <name type="scientific">Muraenolepis orangiensis</name>
    <name type="common">Patagonian moray cod</name>
    <dbReference type="NCBI Taxonomy" id="630683"/>
    <lineage>
        <taxon>Eukaryota</taxon>
        <taxon>Metazoa</taxon>
        <taxon>Chordata</taxon>
        <taxon>Craniata</taxon>
        <taxon>Vertebrata</taxon>
        <taxon>Euteleostomi</taxon>
        <taxon>Actinopterygii</taxon>
        <taxon>Neopterygii</taxon>
        <taxon>Teleostei</taxon>
        <taxon>Neoteleostei</taxon>
        <taxon>Acanthomorphata</taxon>
        <taxon>Zeiogadaria</taxon>
        <taxon>Gadariae</taxon>
        <taxon>Gadiformes</taxon>
        <taxon>Muraenolepidoidei</taxon>
        <taxon>Muraenolepididae</taxon>
        <taxon>Muraenolepis</taxon>
    </lineage>
</organism>
<comment type="caution">
    <text evidence="2">The sequence shown here is derived from an EMBL/GenBank/DDBJ whole genome shotgun (WGS) entry which is preliminary data.</text>
</comment>
<evidence type="ECO:0000256" key="1">
    <source>
        <dbReference type="SAM" id="MobiDB-lite"/>
    </source>
</evidence>